<dbReference type="AlphaFoldDB" id="X1DDL2"/>
<proteinExistence type="predicted"/>
<name>X1DDL2_9ZZZZ</name>
<feature type="non-terminal residue" evidence="1">
    <location>
        <position position="279"/>
    </location>
</feature>
<dbReference type="Gene3D" id="3.40.50.2000">
    <property type="entry name" value="Glycogen Phosphorylase B"/>
    <property type="match status" value="2"/>
</dbReference>
<accession>X1DDL2</accession>
<dbReference type="SUPFAM" id="SSF53756">
    <property type="entry name" value="UDP-Glycosyltransferase/glycogen phosphorylase"/>
    <property type="match status" value="1"/>
</dbReference>
<organism evidence="1">
    <name type="scientific">marine sediment metagenome</name>
    <dbReference type="NCBI Taxonomy" id="412755"/>
    <lineage>
        <taxon>unclassified sequences</taxon>
        <taxon>metagenomes</taxon>
        <taxon>ecological metagenomes</taxon>
    </lineage>
</organism>
<evidence type="ECO:0000313" key="1">
    <source>
        <dbReference type="EMBL" id="GAG94481.1"/>
    </source>
</evidence>
<feature type="non-terminal residue" evidence="1">
    <location>
        <position position="1"/>
    </location>
</feature>
<protein>
    <submittedName>
        <fullName evidence="1">Uncharacterized protein</fullName>
    </submittedName>
</protein>
<reference evidence="1" key="1">
    <citation type="journal article" date="2014" name="Front. Microbiol.">
        <title>High frequency of phylogenetically diverse reductive dehalogenase-homologous genes in deep subseafloor sedimentary metagenomes.</title>
        <authorList>
            <person name="Kawai M."/>
            <person name="Futagami T."/>
            <person name="Toyoda A."/>
            <person name="Takaki Y."/>
            <person name="Nishi S."/>
            <person name="Hori S."/>
            <person name="Arai W."/>
            <person name="Tsubouchi T."/>
            <person name="Morono Y."/>
            <person name="Uchiyama I."/>
            <person name="Ito T."/>
            <person name="Fujiyama A."/>
            <person name="Inagaki F."/>
            <person name="Takami H."/>
        </authorList>
    </citation>
    <scope>NUCLEOTIDE SEQUENCE</scope>
    <source>
        <strain evidence="1">Expedition CK06-06</strain>
    </source>
</reference>
<gene>
    <name evidence="1" type="ORF">S01H4_46866</name>
</gene>
<comment type="caution">
    <text evidence="1">The sequence shown here is derived from an EMBL/GenBank/DDBJ whole genome shotgun (WGS) entry which is preliminary data.</text>
</comment>
<sequence length="279" mass="31257">PAYSLCGVVANQVKMIDDVRVIVRGENAEMKHAYGDDLLVLDPGEIGSNVVNVTDKSGEEIDSLLGQMKLALDGHQVVITHDLIYQPNMWKYHVAARRLARERSDLKWLHWVHSATDMGTAQQTKQFATELVGKFPNSRLVVFHNEELNRKGGIFGYEVNEIVVIPNPIDLMEGYHPIARKALASFQNTDVIACYPCRLDRGKQPHILIEVFAELLGMGYKVGIVIIDFHSTAGDKAVYRDEMKRLAKVSGVEIVFTSDIPEGSYHVPHKAVMDIFEFA</sequence>
<dbReference type="EMBL" id="BART01026237">
    <property type="protein sequence ID" value="GAG94481.1"/>
    <property type="molecule type" value="Genomic_DNA"/>
</dbReference>